<reference evidence="5" key="1">
    <citation type="submission" date="2016-07" db="EMBL/GenBank/DDBJ databases">
        <title>Frankia sp. NRRL B-16219 Genome sequencing.</title>
        <authorList>
            <person name="Ghodhbane-Gtari F."/>
            <person name="Swanson E."/>
            <person name="Gueddou A."/>
            <person name="Louati M."/>
            <person name="Nouioui I."/>
            <person name="Hezbri K."/>
            <person name="Abebe-Akele F."/>
            <person name="Simpson S."/>
            <person name="Morris K."/>
            <person name="Thomas K."/>
            <person name="Gtari M."/>
            <person name="Tisa L.S."/>
        </authorList>
    </citation>
    <scope>NUCLEOTIDE SEQUENCE [LARGE SCALE GENOMIC DNA]</scope>
    <source>
        <strain evidence="5">NRRL B-16219</strain>
    </source>
</reference>
<feature type="compositionally biased region" description="Basic and acidic residues" evidence="1">
    <location>
        <begin position="534"/>
        <end position="543"/>
    </location>
</feature>
<feature type="domain" description="AMP-dependent synthetase/ligase" evidence="2">
    <location>
        <begin position="9"/>
        <end position="379"/>
    </location>
</feature>
<dbReference type="Proteomes" id="UP000179769">
    <property type="component" value="Unassembled WGS sequence"/>
</dbReference>
<proteinExistence type="predicted"/>
<organism evidence="4 5">
    <name type="scientific">Parafrankia soli</name>
    <dbReference type="NCBI Taxonomy" id="2599596"/>
    <lineage>
        <taxon>Bacteria</taxon>
        <taxon>Bacillati</taxon>
        <taxon>Actinomycetota</taxon>
        <taxon>Actinomycetes</taxon>
        <taxon>Frankiales</taxon>
        <taxon>Frankiaceae</taxon>
        <taxon>Parafrankia</taxon>
    </lineage>
</organism>
<dbReference type="InterPro" id="IPR050237">
    <property type="entry name" value="ATP-dep_AMP-bd_enzyme"/>
</dbReference>
<dbReference type="InterPro" id="IPR025110">
    <property type="entry name" value="AMP-bd_C"/>
</dbReference>
<dbReference type="Pfam" id="PF00501">
    <property type="entry name" value="AMP-binding"/>
    <property type="match status" value="1"/>
</dbReference>
<dbReference type="OrthoDB" id="9803968at2"/>
<evidence type="ECO:0000259" key="3">
    <source>
        <dbReference type="Pfam" id="PF13193"/>
    </source>
</evidence>
<dbReference type="GO" id="GO:0016877">
    <property type="term" value="F:ligase activity, forming carbon-sulfur bonds"/>
    <property type="evidence" value="ECO:0007669"/>
    <property type="project" value="UniProtKB-ARBA"/>
</dbReference>
<sequence length="543" mass="57194">MVNVASLLTASARRHPDRCAVRFAGRRTSYGELREQAARFGSALLGRGLERGDRVAVLLPNCPQYLVVLFGAWHAGLVAVPVNAKLAGPEIQVILDDSGARAFVHAGAGTVAGLDLTGVQEVVVDVHGSGDTAGDAAGTAGTAGTGAAGFDRLLAEGSAELVPVDVAGDDLAWLFYTSGTTGRPKGAELSHRNLTVTTWTLLADVCDYRPSDLALHVAPLSHGSGLYSLGAIARGAENLIHDGGGFDPAEVLELVARERITIIAFLVPTMIVKLLGAPETDTSSLRCAVYGGAPIHVEHSRAMIERFGPVFVQIYGQGESPMTITYLDHGAAPDTPLDSAGVAHPGVEVQIMGADDRPLPAGEEGEICVRGDVVMRGYWNNPEATSRALRGGWLHTGDIGRLDEHGRLFLLDRSSDVIISGGSNIYPREVEEVLIQHPAVAEVVVFGVPDELWGENVVAAVVPAAAPPPANDLIDFSLTHIARFKKPKQIIYVDALPKSSYGKVLRREARRLALAAGETAGHEHVTGQPATIKSVDRDPGAAE</sequence>
<evidence type="ECO:0000313" key="5">
    <source>
        <dbReference type="Proteomes" id="UP000179769"/>
    </source>
</evidence>
<dbReference type="RefSeq" id="WP_071067164.1">
    <property type="nucleotide sequence ID" value="NZ_MAXA01000281.1"/>
</dbReference>
<dbReference type="PROSITE" id="PS00455">
    <property type="entry name" value="AMP_BINDING"/>
    <property type="match status" value="1"/>
</dbReference>
<protein>
    <submittedName>
        <fullName evidence="4">AMP-dependent synthetase</fullName>
    </submittedName>
</protein>
<accession>A0A1S1PF49</accession>
<comment type="caution">
    <text evidence="4">The sequence shown here is derived from an EMBL/GenBank/DDBJ whole genome shotgun (WGS) entry which is preliminary data.</text>
</comment>
<dbReference type="EMBL" id="MAXA01000281">
    <property type="protein sequence ID" value="OHV19575.1"/>
    <property type="molecule type" value="Genomic_DNA"/>
</dbReference>
<gene>
    <name evidence="4" type="ORF">BBK14_29275</name>
</gene>
<evidence type="ECO:0000313" key="4">
    <source>
        <dbReference type="EMBL" id="OHV19575.1"/>
    </source>
</evidence>
<dbReference type="SUPFAM" id="SSF56801">
    <property type="entry name" value="Acetyl-CoA synthetase-like"/>
    <property type="match status" value="1"/>
</dbReference>
<dbReference type="Pfam" id="PF13193">
    <property type="entry name" value="AMP-binding_C"/>
    <property type="match status" value="1"/>
</dbReference>
<dbReference type="InterPro" id="IPR020845">
    <property type="entry name" value="AMP-binding_CS"/>
</dbReference>
<dbReference type="PANTHER" id="PTHR43767">
    <property type="entry name" value="LONG-CHAIN-FATTY-ACID--COA LIGASE"/>
    <property type="match status" value="1"/>
</dbReference>
<name>A0A1S1PF49_9ACTN</name>
<evidence type="ECO:0000259" key="2">
    <source>
        <dbReference type="Pfam" id="PF00501"/>
    </source>
</evidence>
<evidence type="ECO:0000256" key="1">
    <source>
        <dbReference type="SAM" id="MobiDB-lite"/>
    </source>
</evidence>
<dbReference type="Gene3D" id="3.40.50.12780">
    <property type="entry name" value="N-terminal domain of ligase-like"/>
    <property type="match status" value="1"/>
</dbReference>
<dbReference type="PANTHER" id="PTHR43767:SF7">
    <property type="entry name" value="MEDIUM_LONG-CHAIN-FATTY-ACID--COA LIGASE FADD8"/>
    <property type="match status" value="1"/>
</dbReference>
<dbReference type="InterPro" id="IPR045851">
    <property type="entry name" value="AMP-bd_C_sf"/>
</dbReference>
<keyword evidence="5" id="KW-1185">Reference proteome</keyword>
<dbReference type="InterPro" id="IPR042099">
    <property type="entry name" value="ANL_N_sf"/>
</dbReference>
<feature type="region of interest" description="Disordered" evidence="1">
    <location>
        <begin position="517"/>
        <end position="543"/>
    </location>
</feature>
<dbReference type="Gene3D" id="3.30.300.30">
    <property type="match status" value="1"/>
</dbReference>
<feature type="domain" description="AMP-binding enzyme C-terminal" evidence="3">
    <location>
        <begin position="429"/>
        <end position="503"/>
    </location>
</feature>
<dbReference type="AlphaFoldDB" id="A0A1S1PF49"/>
<dbReference type="InterPro" id="IPR000873">
    <property type="entry name" value="AMP-dep_synth/lig_dom"/>
</dbReference>